<evidence type="ECO:0000256" key="6">
    <source>
        <dbReference type="ARBA" id="ARBA00023136"/>
    </source>
</evidence>
<keyword evidence="13" id="KW-1185">Reference proteome</keyword>
<feature type="transmembrane region" description="Helical" evidence="8">
    <location>
        <begin position="833"/>
        <end position="850"/>
    </location>
</feature>
<feature type="transmembrane region" description="Helical" evidence="8">
    <location>
        <begin position="794"/>
        <end position="813"/>
    </location>
</feature>
<feature type="compositionally biased region" description="Low complexity" evidence="7">
    <location>
        <begin position="915"/>
        <end position="931"/>
    </location>
</feature>
<dbReference type="Pfam" id="PF14703">
    <property type="entry name" value="PHM7_cyt"/>
    <property type="match status" value="1"/>
</dbReference>
<evidence type="ECO:0000313" key="13">
    <source>
        <dbReference type="Proteomes" id="UP000193920"/>
    </source>
</evidence>
<dbReference type="GO" id="GO:0005886">
    <property type="term" value="C:plasma membrane"/>
    <property type="evidence" value="ECO:0007669"/>
    <property type="project" value="TreeGrafter"/>
</dbReference>
<feature type="domain" description="CSC1/OSCA1-like N-terminal transmembrane" evidence="10">
    <location>
        <begin position="76"/>
        <end position="240"/>
    </location>
</feature>
<feature type="transmembrane region" description="Helical" evidence="8">
    <location>
        <begin position="156"/>
        <end position="173"/>
    </location>
</feature>
<feature type="compositionally biased region" description="Low complexity" evidence="7">
    <location>
        <begin position="950"/>
        <end position="971"/>
    </location>
</feature>
<gene>
    <name evidence="12" type="ORF">LY90DRAFT_665268</name>
</gene>
<comment type="similarity">
    <text evidence="2">Belongs to the CSC1 (TC 1.A.17) family.</text>
</comment>
<evidence type="ECO:0000313" key="12">
    <source>
        <dbReference type="EMBL" id="ORY77487.1"/>
    </source>
</evidence>
<dbReference type="Pfam" id="PF02714">
    <property type="entry name" value="RSN1_7TM"/>
    <property type="match status" value="1"/>
</dbReference>
<feature type="domain" description="CSC1/OSCA1-like cytosolic" evidence="11">
    <location>
        <begin position="270"/>
        <end position="503"/>
    </location>
</feature>
<evidence type="ECO:0000256" key="7">
    <source>
        <dbReference type="SAM" id="MobiDB-lite"/>
    </source>
</evidence>
<feature type="transmembrane region" description="Helical" evidence="8">
    <location>
        <begin position="613"/>
        <end position="632"/>
    </location>
</feature>
<comment type="caution">
    <text evidence="12">The sequence shown here is derived from an EMBL/GenBank/DDBJ whole genome shotgun (WGS) entry which is preliminary data.</text>
</comment>
<sequence length="1314" mass="153357">MNETTREPTQTVVFLTETLLKGIETVISNTTEEIINNVTETVTLKPTQTNSVNNTIDVSEHPNVKRAGHLNNLTMPFLLYFSSGLLLFLGFCFLRNKFKIFYMPRRRLKRCAPPRIPSGFFSWIMVVLRLKTSYVLPIVGVDAEVFLLFLKMSMKLFLTIGLLALIILLPVNYSGHANKIGYKQLANTTKLLQDGDEKTLDVLILEQITIDNIHEQSPLLSFHIAFSWIFSLIAYIFLFKYYNRCREIRMKYIQNCYNNNNNYKQLINFRSIMLFGLPKEYRNEEALYNFFSELGIGDLEKVVICRRYLHLRKALENRQYYLTKIEDYYTNWIGYDFEKGKKKKKERDSPQDDEAERIYQKMQSLILNNNFKKMKEERSNSENSLLGTGYSSSHNLTSNQLEPRYDKILLEDQTYTKERSKGRLYIFGSKIDLLNYYVEKFIKWDNNVKKLRRKTNNHTTPVAFVTFRSPLSALIGAQCLLYEKPFTCFVSLATEPRDIYWKNISNRFANPYTKLIRAIFVVVISGVIVIIWFIPITFIFTVMNVKNFIQIIPKLSVITHYLNSFMIDLIDSALSMIVLATWLSFLPDILTLLSEIQGIETYSWLEKALLNKYYFYQIFNVLFIFSIGNVLLEFVRYFAVTTGIESLWTYINNKPTELLKKFASSLTNMSPFYINYIMLQAFLILSIQLIYPAPIAKSLITWILKFIGIRKTPRIYSNLSDPRVFSLNYGYISTLPLVLFTVTMTFSCICPIIPLLGTIYFSYSLLIYKYQLMYIQHPRYESYGGLVPSYIKRCVFAIFIFQVTMFGVLSIKLSVENDSDDSSSPNLWGFKTILYMVPLLLCTFVVYWWFKQSFEKHFKYIPLEVVSKRFNYDKCIVNSKTTLTGKSSTSSNDYAYTYCSYCGSHDVITSKTPINKQRSNSSSSIKDISSQLRKRSSLERESSNTDLFTSTNINNNNSNKSHNIISNNRINKNNPNYIPYLKYDNDQSLSDLQELNAKIDARNKLNNNSQNYISNNNNNNNNILNYKQNQTKTKSPLSKGKQKNTMVYIDELTSEGSETMTPVNQNSSLSTLEPNSSNTNLTQEIIKLNTNYKNLNISTSPQLTPNTTSLMESTRLFITTQGDDDNNVIDSPRREKPRHTRNISQNNPLVRDKYSSRRWIFDEYTDYQQPRSLRVDGISDIPWDVYQLNGGYLNINDEQLYSYEHPAIVGPLPSLWLPNKMNTGVTKGEELLEALIKEYKRVHYNELNDFENEDEDFNDAHIAEEIECDNDHPEWMNKISRKVYKYKRKFEDLYTRSLQRYIDYIVQWLNFGLR</sequence>
<evidence type="ECO:0000259" key="10">
    <source>
        <dbReference type="Pfam" id="PF13967"/>
    </source>
</evidence>
<dbReference type="InterPro" id="IPR032880">
    <property type="entry name" value="CSC1/OSCA1-like_N"/>
</dbReference>
<dbReference type="InterPro" id="IPR003864">
    <property type="entry name" value="CSC1/OSCA1-like_7TM"/>
</dbReference>
<keyword evidence="6 8" id="KW-0472">Membrane</keyword>
<feature type="transmembrane region" description="Helical" evidence="8">
    <location>
        <begin position="77"/>
        <end position="95"/>
    </location>
</feature>
<protein>
    <submittedName>
        <fullName evidence="12">DUF221-domain-containing protein</fullName>
    </submittedName>
</protein>
<feature type="transmembrane region" description="Helical" evidence="8">
    <location>
        <begin position="561"/>
        <end position="585"/>
    </location>
</feature>
<organism evidence="12 13">
    <name type="scientific">Neocallimastix californiae</name>
    <dbReference type="NCBI Taxonomy" id="1754190"/>
    <lineage>
        <taxon>Eukaryota</taxon>
        <taxon>Fungi</taxon>
        <taxon>Fungi incertae sedis</taxon>
        <taxon>Chytridiomycota</taxon>
        <taxon>Chytridiomycota incertae sedis</taxon>
        <taxon>Neocallimastigomycetes</taxon>
        <taxon>Neocallimastigales</taxon>
        <taxon>Neocallimastigaceae</taxon>
        <taxon>Neocallimastix</taxon>
    </lineage>
</organism>
<evidence type="ECO:0000259" key="9">
    <source>
        <dbReference type="Pfam" id="PF02714"/>
    </source>
</evidence>
<dbReference type="PANTHER" id="PTHR13018">
    <property type="entry name" value="PROBABLE MEMBRANE PROTEIN DUF221-RELATED"/>
    <property type="match status" value="1"/>
</dbReference>
<dbReference type="OrthoDB" id="1689567at2759"/>
<keyword evidence="3" id="KW-0813">Transport</keyword>
<evidence type="ECO:0000259" key="11">
    <source>
        <dbReference type="Pfam" id="PF14703"/>
    </source>
</evidence>
<evidence type="ECO:0000256" key="5">
    <source>
        <dbReference type="ARBA" id="ARBA00022989"/>
    </source>
</evidence>
<dbReference type="EMBL" id="MCOG01000019">
    <property type="protein sequence ID" value="ORY77487.1"/>
    <property type="molecule type" value="Genomic_DNA"/>
</dbReference>
<feature type="transmembrane region" description="Helical" evidence="8">
    <location>
        <begin position="515"/>
        <end position="540"/>
    </location>
</feature>
<dbReference type="InterPro" id="IPR045122">
    <property type="entry name" value="Csc1-like"/>
</dbReference>
<keyword evidence="5 8" id="KW-1133">Transmembrane helix</keyword>
<evidence type="ECO:0000256" key="3">
    <source>
        <dbReference type="ARBA" id="ARBA00022448"/>
    </source>
</evidence>
<feature type="region of interest" description="Disordered" evidence="7">
    <location>
        <begin position="1055"/>
        <end position="1076"/>
    </location>
</feature>
<evidence type="ECO:0000256" key="4">
    <source>
        <dbReference type="ARBA" id="ARBA00022692"/>
    </source>
</evidence>
<feature type="domain" description="CSC1/OSCA1-like 7TM region" evidence="9">
    <location>
        <begin position="517"/>
        <end position="808"/>
    </location>
</feature>
<evidence type="ECO:0000256" key="1">
    <source>
        <dbReference type="ARBA" id="ARBA00004141"/>
    </source>
</evidence>
<evidence type="ECO:0000256" key="8">
    <source>
        <dbReference type="SAM" id="Phobius"/>
    </source>
</evidence>
<accession>A0A1Y2F1A5</accession>
<feature type="transmembrane region" description="Helical" evidence="8">
    <location>
        <begin position="219"/>
        <end position="242"/>
    </location>
</feature>
<dbReference type="Proteomes" id="UP000193920">
    <property type="component" value="Unassembled WGS sequence"/>
</dbReference>
<name>A0A1Y2F1A5_9FUNG</name>
<reference evidence="12 13" key="1">
    <citation type="submission" date="2016-08" db="EMBL/GenBank/DDBJ databases">
        <title>A Parts List for Fungal Cellulosomes Revealed by Comparative Genomics.</title>
        <authorList>
            <consortium name="DOE Joint Genome Institute"/>
            <person name="Haitjema C.H."/>
            <person name="Gilmore S.P."/>
            <person name="Henske J.K."/>
            <person name="Solomon K.V."/>
            <person name="De Groot R."/>
            <person name="Kuo A."/>
            <person name="Mondo S.J."/>
            <person name="Salamov A.A."/>
            <person name="Labutti K."/>
            <person name="Zhao Z."/>
            <person name="Chiniquy J."/>
            <person name="Barry K."/>
            <person name="Brewer H.M."/>
            <person name="Purvine S.O."/>
            <person name="Wright A.T."/>
            <person name="Boxma B."/>
            <person name="Van Alen T."/>
            <person name="Hackstein J.H."/>
            <person name="Baker S.E."/>
            <person name="Grigoriev I.V."/>
            <person name="O'Malley M.A."/>
        </authorList>
    </citation>
    <scope>NUCLEOTIDE SEQUENCE [LARGE SCALE GENOMIC DNA]</scope>
    <source>
        <strain evidence="12 13">G1</strain>
    </source>
</reference>
<feature type="transmembrane region" description="Helical" evidence="8">
    <location>
        <begin position="116"/>
        <end position="136"/>
    </location>
</feature>
<feature type="region of interest" description="Disordered" evidence="7">
    <location>
        <begin position="1121"/>
        <end position="1144"/>
    </location>
</feature>
<dbReference type="GO" id="GO:0005227">
    <property type="term" value="F:calcium-activated cation channel activity"/>
    <property type="evidence" value="ECO:0007669"/>
    <property type="project" value="InterPro"/>
</dbReference>
<proteinExistence type="inferred from homology"/>
<keyword evidence="4 8" id="KW-0812">Transmembrane</keyword>
<dbReference type="Pfam" id="PF13967">
    <property type="entry name" value="RSN1_TM"/>
    <property type="match status" value="1"/>
</dbReference>
<evidence type="ECO:0000256" key="2">
    <source>
        <dbReference type="ARBA" id="ARBA00007779"/>
    </source>
</evidence>
<dbReference type="PANTHER" id="PTHR13018:SF5">
    <property type="entry name" value="RE44586P"/>
    <property type="match status" value="1"/>
</dbReference>
<feature type="region of interest" description="Disordered" evidence="7">
    <location>
        <begin position="913"/>
        <end position="971"/>
    </location>
</feature>
<comment type="subcellular location">
    <subcellularLocation>
        <location evidence="1">Membrane</location>
        <topology evidence="1">Multi-pass membrane protein</topology>
    </subcellularLocation>
</comment>
<dbReference type="InterPro" id="IPR027815">
    <property type="entry name" value="CSC1/OSCA1-like_cyt"/>
</dbReference>